<dbReference type="RefSeq" id="WP_015534136.1">
    <property type="nucleotide sequence ID" value="NZ_BLYL01000001.1"/>
</dbReference>
<keyword evidence="4" id="KW-0238">DNA-binding</keyword>
<evidence type="ECO:0000256" key="3">
    <source>
        <dbReference type="ARBA" id="ARBA00023015"/>
    </source>
</evidence>
<dbReference type="GO" id="GO:0003700">
    <property type="term" value="F:DNA-binding transcription factor activity"/>
    <property type="evidence" value="ECO:0007669"/>
    <property type="project" value="InterPro"/>
</dbReference>
<dbReference type="InterPro" id="IPR036390">
    <property type="entry name" value="WH_DNA-bd_sf"/>
</dbReference>
<evidence type="ECO:0000313" key="7">
    <source>
        <dbReference type="EMBL" id="GFO93321.1"/>
    </source>
</evidence>
<dbReference type="Pfam" id="PF00155">
    <property type="entry name" value="Aminotran_1_2"/>
    <property type="match status" value="1"/>
</dbReference>
<dbReference type="InterPro" id="IPR004839">
    <property type="entry name" value="Aminotransferase_I/II_large"/>
</dbReference>
<dbReference type="Proteomes" id="UP000660047">
    <property type="component" value="Unassembled WGS sequence"/>
</dbReference>
<dbReference type="GO" id="GO:0003677">
    <property type="term" value="F:DNA binding"/>
    <property type="evidence" value="ECO:0007669"/>
    <property type="project" value="UniProtKB-KW"/>
</dbReference>
<dbReference type="CDD" id="cd00609">
    <property type="entry name" value="AAT_like"/>
    <property type="match status" value="1"/>
</dbReference>
<accession>A0AAI9K395</accession>
<name>A0AAI9K395_9FIRM</name>
<dbReference type="CDD" id="cd07377">
    <property type="entry name" value="WHTH_GntR"/>
    <property type="match status" value="1"/>
</dbReference>
<comment type="caution">
    <text evidence="7">The sequence shown here is derived from an EMBL/GenBank/DDBJ whole genome shotgun (WGS) entry which is preliminary data.</text>
</comment>
<dbReference type="SUPFAM" id="SSF53383">
    <property type="entry name" value="PLP-dependent transferases"/>
    <property type="match status" value="1"/>
</dbReference>
<evidence type="ECO:0000256" key="1">
    <source>
        <dbReference type="ARBA" id="ARBA00005384"/>
    </source>
</evidence>
<dbReference type="SMART" id="SM00345">
    <property type="entry name" value="HTH_GNTR"/>
    <property type="match status" value="1"/>
</dbReference>
<dbReference type="InterPro" id="IPR000524">
    <property type="entry name" value="Tscrpt_reg_HTH_GntR"/>
</dbReference>
<dbReference type="Gene3D" id="1.10.10.10">
    <property type="entry name" value="Winged helix-like DNA-binding domain superfamily/Winged helix DNA-binding domain"/>
    <property type="match status" value="1"/>
</dbReference>
<keyword evidence="2" id="KW-0663">Pyridoxal phosphate</keyword>
<dbReference type="InterPro" id="IPR015421">
    <property type="entry name" value="PyrdxlP-dep_Trfase_major"/>
</dbReference>
<reference evidence="7" key="1">
    <citation type="submission" date="2020-06" db="EMBL/GenBank/DDBJ databases">
        <title>Characterization of fructooligosaccharide metabolism and fructooligosaccharide-degrading enzymes in human commensal butyrate producers.</title>
        <authorList>
            <person name="Tanno H."/>
            <person name="Fujii T."/>
            <person name="Hirano K."/>
            <person name="Maeno S."/>
            <person name="Tonozuka T."/>
            <person name="Sakamoto M."/>
            <person name="Ohkuma M."/>
            <person name="Tochio T."/>
            <person name="Endo A."/>
        </authorList>
    </citation>
    <scope>NUCLEOTIDE SEQUENCE</scope>
    <source>
        <strain evidence="7">JCM 31265</strain>
    </source>
</reference>
<dbReference type="PRINTS" id="PR00035">
    <property type="entry name" value="HTHGNTR"/>
</dbReference>
<dbReference type="Gene3D" id="3.40.640.10">
    <property type="entry name" value="Type I PLP-dependent aspartate aminotransferase-like (Major domain)"/>
    <property type="match status" value="1"/>
</dbReference>
<evidence type="ECO:0000313" key="8">
    <source>
        <dbReference type="Proteomes" id="UP000660047"/>
    </source>
</evidence>
<dbReference type="InterPro" id="IPR036388">
    <property type="entry name" value="WH-like_DNA-bd_sf"/>
</dbReference>
<keyword evidence="5" id="KW-0804">Transcription</keyword>
<keyword evidence="3" id="KW-0805">Transcription regulation</keyword>
<dbReference type="EMBL" id="BLYL01000001">
    <property type="protein sequence ID" value="GFO93321.1"/>
    <property type="molecule type" value="Genomic_DNA"/>
</dbReference>
<evidence type="ECO:0000256" key="4">
    <source>
        <dbReference type="ARBA" id="ARBA00023125"/>
    </source>
</evidence>
<proteinExistence type="inferred from homology"/>
<gene>
    <name evidence="7" type="ORF">COEU31_03670</name>
</gene>
<sequence length="468" mass="53561">MISIDKASDKSLYEQLYEQMKSEILNEHYAAGEKLPATRQLAAEHKLSRNTVVSAYNQLELEGYIRSVTGSGYYVENISAFSPDKKPRQSHNIQHSSRQSGKTFDYTFSYGNLDYNCYHSRAWRKCLMNAWDMISMADTASYQMSQGSYTLRSLITEYLYMSRGVNCTPEQIILTSGHQRSIDIITHIFSPSDYSFAIEDPGYNGTWEIVSQSPFRIIPIPLENDGVSIDHIQRLRDTLLYVTPSHQFPMGSILPISKRLELIEWAAQSGSYIIEDDYDSELRYQSRPIPSLQSIDNSDHTIYLGTFSKSMSPDLRISYMVLPADLMKAYESRYSHTNCTVPTVLQLALIEFIQSGNYQRHIGAMKNHYKKKHDYILNYVKQNLEDDVIMYGAGAGLHFVAEVKNSKLTQTELISAFEQKGIRIFSTEPFWIRKNLCPENQLLFGFSAIPYEKLPGAMKAFSKIIHSL</sequence>
<dbReference type="PANTHER" id="PTHR46577:SF1">
    <property type="entry name" value="HTH-TYPE TRANSCRIPTIONAL REGULATORY PROTEIN GABR"/>
    <property type="match status" value="1"/>
</dbReference>
<evidence type="ECO:0000259" key="6">
    <source>
        <dbReference type="PROSITE" id="PS50949"/>
    </source>
</evidence>
<dbReference type="GO" id="GO:0030170">
    <property type="term" value="F:pyridoxal phosphate binding"/>
    <property type="evidence" value="ECO:0007669"/>
    <property type="project" value="InterPro"/>
</dbReference>
<dbReference type="SUPFAM" id="SSF46785">
    <property type="entry name" value="Winged helix' DNA-binding domain"/>
    <property type="match status" value="1"/>
</dbReference>
<dbReference type="PROSITE" id="PS50949">
    <property type="entry name" value="HTH_GNTR"/>
    <property type="match status" value="1"/>
</dbReference>
<dbReference type="PANTHER" id="PTHR46577">
    <property type="entry name" value="HTH-TYPE TRANSCRIPTIONAL REGULATORY PROTEIN GABR"/>
    <property type="match status" value="1"/>
</dbReference>
<protein>
    <submittedName>
        <fullName evidence="7">Transcriptional regulator</fullName>
    </submittedName>
</protein>
<organism evidence="7 8">
    <name type="scientific">Coprococcus eutactus</name>
    <dbReference type="NCBI Taxonomy" id="33043"/>
    <lineage>
        <taxon>Bacteria</taxon>
        <taxon>Bacillati</taxon>
        <taxon>Bacillota</taxon>
        <taxon>Clostridia</taxon>
        <taxon>Lachnospirales</taxon>
        <taxon>Lachnospiraceae</taxon>
        <taxon>Coprococcus</taxon>
    </lineage>
</organism>
<feature type="domain" description="HTH gntR-type" evidence="6">
    <location>
        <begin position="10"/>
        <end position="78"/>
    </location>
</feature>
<evidence type="ECO:0000256" key="2">
    <source>
        <dbReference type="ARBA" id="ARBA00022898"/>
    </source>
</evidence>
<comment type="similarity">
    <text evidence="1">In the C-terminal section; belongs to the class-I pyridoxal-phosphate-dependent aminotransferase family.</text>
</comment>
<dbReference type="InterPro" id="IPR015424">
    <property type="entry name" value="PyrdxlP-dep_Trfase"/>
</dbReference>
<dbReference type="Pfam" id="PF00392">
    <property type="entry name" value="GntR"/>
    <property type="match status" value="1"/>
</dbReference>
<evidence type="ECO:0000256" key="5">
    <source>
        <dbReference type="ARBA" id="ARBA00023163"/>
    </source>
</evidence>
<dbReference type="InterPro" id="IPR051446">
    <property type="entry name" value="HTH_trans_reg/aminotransferase"/>
</dbReference>
<dbReference type="AlphaFoldDB" id="A0AAI9K395"/>